<dbReference type="GO" id="GO:0004497">
    <property type="term" value="F:monooxygenase activity"/>
    <property type="evidence" value="ECO:0007669"/>
    <property type="project" value="UniProtKB-KW"/>
</dbReference>
<evidence type="ECO:0000256" key="7">
    <source>
        <dbReference type="ARBA" id="ARBA00022525"/>
    </source>
</evidence>
<keyword evidence="27" id="KW-1185">Reference proteome</keyword>
<dbReference type="InterPro" id="IPR017972">
    <property type="entry name" value="Cyt_P450_CS"/>
</dbReference>
<dbReference type="AlphaFoldDB" id="A0A5M9J4T2"/>
<feature type="active site" description="Charge relay system" evidence="22">
    <location>
        <position position="309"/>
    </location>
</feature>
<keyword evidence="23" id="KW-0472">Membrane</keyword>
<dbReference type="PROSITE" id="PS00086">
    <property type="entry name" value="CYTOCHROME_P450"/>
    <property type="match status" value="1"/>
</dbReference>
<dbReference type="GO" id="GO:0008240">
    <property type="term" value="F:tripeptidyl-peptidase activity"/>
    <property type="evidence" value="ECO:0007669"/>
    <property type="project" value="UniProtKB-EC"/>
</dbReference>
<gene>
    <name evidence="26" type="ORF">EYC84_011222</name>
</gene>
<evidence type="ECO:0000256" key="1">
    <source>
        <dbReference type="ARBA" id="ARBA00001910"/>
    </source>
</evidence>
<evidence type="ECO:0000313" key="27">
    <source>
        <dbReference type="Proteomes" id="UP000322873"/>
    </source>
</evidence>
<dbReference type="CDD" id="cd11377">
    <property type="entry name" value="Pro-peptidase_S53"/>
    <property type="match status" value="1"/>
</dbReference>
<evidence type="ECO:0000259" key="25">
    <source>
        <dbReference type="PROSITE" id="PS51695"/>
    </source>
</evidence>
<dbReference type="CDD" id="cd04056">
    <property type="entry name" value="Peptidases_S53"/>
    <property type="match status" value="1"/>
</dbReference>
<dbReference type="GO" id="GO:0004252">
    <property type="term" value="F:serine-type endopeptidase activity"/>
    <property type="evidence" value="ECO:0007669"/>
    <property type="project" value="UniProtKB-UniRule"/>
</dbReference>
<keyword evidence="12 22" id="KW-0378">Hydrolase</keyword>
<dbReference type="EC" id="3.4.14.10" evidence="6"/>
<comment type="caution">
    <text evidence="26">The sequence shown here is derived from an EMBL/GenBank/DDBJ whole genome shotgun (WGS) entry which is preliminary data.</text>
</comment>
<evidence type="ECO:0000256" key="3">
    <source>
        <dbReference type="ARBA" id="ARBA00002451"/>
    </source>
</evidence>
<keyword evidence="18" id="KW-0503">Monooxygenase</keyword>
<organism evidence="26 27">
    <name type="scientific">Monilinia fructicola</name>
    <name type="common">Brown rot fungus</name>
    <name type="synonym">Ciboria fructicola</name>
    <dbReference type="NCBI Taxonomy" id="38448"/>
    <lineage>
        <taxon>Eukaryota</taxon>
        <taxon>Fungi</taxon>
        <taxon>Dikarya</taxon>
        <taxon>Ascomycota</taxon>
        <taxon>Pezizomycotina</taxon>
        <taxon>Leotiomycetes</taxon>
        <taxon>Helotiales</taxon>
        <taxon>Sclerotiniaceae</taxon>
        <taxon>Monilinia</taxon>
    </lineage>
</organism>
<dbReference type="PROSITE" id="PS00138">
    <property type="entry name" value="SUBTILASE_SER"/>
    <property type="match status" value="1"/>
</dbReference>
<dbReference type="GO" id="GO:0020037">
    <property type="term" value="F:heme binding"/>
    <property type="evidence" value="ECO:0007669"/>
    <property type="project" value="InterPro"/>
</dbReference>
<evidence type="ECO:0000256" key="12">
    <source>
        <dbReference type="ARBA" id="ARBA00022801"/>
    </source>
</evidence>
<feature type="binding site" evidence="22">
    <location>
        <position position="589"/>
    </location>
    <ligand>
        <name>Ca(2+)</name>
        <dbReference type="ChEBI" id="CHEBI:29108"/>
    </ligand>
</feature>
<keyword evidence="13 22" id="KW-0720">Serine protease</keyword>
<evidence type="ECO:0000256" key="11">
    <source>
        <dbReference type="ARBA" id="ARBA00022729"/>
    </source>
</evidence>
<feature type="active site" description="Charge relay system" evidence="22">
    <location>
        <position position="313"/>
    </location>
</feature>
<dbReference type="GO" id="GO:0005506">
    <property type="term" value="F:iron ion binding"/>
    <property type="evidence" value="ECO:0007669"/>
    <property type="project" value="InterPro"/>
</dbReference>
<evidence type="ECO:0000256" key="24">
    <source>
        <dbReference type="SAM" id="SignalP"/>
    </source>
</evidence>
<evidence type="ECO:0000256" key="15">
    <source>
        <dbReference type="ARBA" id="ARBA00023002"/>
    </source>
</evidence>
<dbReference type="VEuPathDB" id="FungiDB:MFRU_043g00680"/>
<evidence type="ECO:0000256" key="19">
    <source>
        <dbReference type="ARBA" id="ARBA00023145"/>
    </source>
</evidence>
<protein>
    <recommendedName>
        <fullName evidence="6">tripeptidyl-peptidase II</fullName>
        <ecNumber evidence="6">3.4.14.10</ecNumber>
    </recommendedName>
</protein>
<keyword evidence="17" id="KW-0843">Virulence</keyword>
<comment type="catalytic activity">
    <reaction evidence="1">
        <text>Release of an N-terminal tripeptide from a polypeptide.</text>
        <dbReference type="EC" id="3.4.14.10"/>
    </reaction>
</comment>
<dbReference type="FunFam" id="1.10.630.10:FF:000047">
    <property type="entry name" value="Cytochrome P450 monooxygenase"/>
    <property type="match status" value="1"/>
</dbReference>
<dbReference type="InterPro" id="IPR023828">
    <property type="entry name" value="Peptidase_S8_Ser-AS"/>
</dbReference>
<keyword evidence="8 21" id="KW-0349">Heme</keyword>
<accession>A0A5M9J4T2</accession>
<keyword evidence="16 21" id="KW-0408">Iron</keyword>
<dbReference type="Gene3D" id="1.10.630.10">
    <property type="entry name" value="Cytochrome P450"/>
    <property type="match status" value="1"/>
</dbReference>
<dbReference type="GO" id="GO:0006508">
    <property type="term" value="P:proteolysis"/>
    <property type="evidence" value="ECO:0007669"/>
    <property type="project" value="UniProtKB-KW"/>
</dbReference>
<dbReference type="PRINTS" id="PR00385">
    <property type="entry name" value="P450"/>
</dbReference>
<feature type="binding site" evidence="22">
    <location>
        <position position="568"/>
    </location>
    <ligand>
        <name>Ca(2+)</name>
        <dbReference type="ChEBI" id="CHEBI:29108"/>
    </ligand>
</feature>
<dbReference type="Pfam" id="PF00067">
    <property type="entry name" value="p450"/>
    <property type="match status" value="1"/>
</dbReference>
<feature type="active site" description="Charge relay system" evidence="22">
    <location>
        <position position="526"/>
    </location>
</feature>
<keyword evidence="20" id="KW-0325">Glycoprotein</keyword>
<evidence type="ECO:0000256" key="22">
    <source>
        <dbReference type="PROSITE-ProRule" id="PRU01032"/>
    </source>
</evidence>
<proteinExistence type="inferred from homology"/>
<dbReference type="PROSITE" id="PS51695">
    <property type="entry name" value="SEDOLISIN"/>
    <property type="match status" value="1"/>
</dbReference>
<keyword evidence="23" id="KW-0812">Transmembrane</keyword>
<evidence type="ECO:0000256" key="14">
    <source>
        <dbReference type="ARBA" id="ARBA00022837"/>
    </source>
</evidence>
<evidence type="ECO:0000256" key="6">
    <source>
        <dbReference type="ARBA" id="ARBA00012462"/>
    </source>
</evidence>
<keyword evidence="14 22" id="KW-0106">Calcium</keyword>
<dbReference type="EMBL" id="VICG01000015">
    <property type="protein sequence ID" value="KAA8564278.1"/>
    <property type="molecule type" value="Genomic_DNA"/>
</dbReference>
<feature type="transmembrane region" description="Helical" evidence="23">
    <location>
        <begin position="654"/>
        <end position="673"/>
    </location>
</feature>
<dbReference type="SUPFAM" id="SSF52743">
    <property type="entry name" value="Subtilisin-like"/>
    <property type="match status" value="1"/>
</dbReference>
<evidence type="ECO:0000313" key="26">
    <source>
        <dbReference type="EMBL" id="KAA8564278.1"/>
    </source>
</evidence>
<evidence type="ECO:0000256" key="23">
    <source>
        <dbReference type="SAM" id="Phobius"/>
    </source>
</evidence>
<dbReference type="PANTHER" id="PTHR14218">
    <property type="entry name" value="PROTEASE S8 TRIPEPTIDYL PEPTIDASE I CLN2"/>
    <property type="match status" value="1"/>
</dbReference>
<evidence type="ECO:0000256" key="4">
    <source>
        <dbReference type="ARBA" id="ARBA00004239"/>
    </source>
</evidence>
<dbReference type="InterPro" id="IPR001128">
    <property type="entry name" value="Cyt_P450"/>
</dbReference>
<dbReference type="FunFam" id="3.40.50.200:FF:000015">
    <property type="entry name" value="Tripeptidyl peptidase A"/>
    <property type="match status" value="1"/>
</dbReference>
<dbReference type="InterPro" id="IPR000209">
    <property type="entry name" value="Peptidase_S8/S53_dom"/>
</dbReference>
<keyword evidence="7" id="KW-0964">Secreted</keyword>
<evidence type="ECO:0000256" key="20">
    <source>
        <dbReference type="ARBA" id="ARBA00023180"/>
    </source>
</evidence>
<dbReference type="InterPro" id="IPR002401">
    <property type="entry name" value="Cyt_P450_E_grp-I"/>
</dbReference>
<dbReference type="SMART" id="SM00944">
    <property type="entry name" value="Pro-kuma_activ"/>
    <property type="match status" value="1"/>
</dbReference>
<keyword evidence="9 22" id="KW-0645">Protease</keyword>
<feature type="signal peptide" evidence="24">
    <location>
        <begin position="1"/>
        <end position="19"/>
    </location>
</feature>
<keyword evidence="15" id="KW-0560">Oxidoreductase</keyword>
<evidence type="ECO:0000256" key="17">
    <source>
        <dbReference type="ARBA" id="ARBA00023026"/>
    </source>
</evidence>
<dbReference type="GO" id="GO:0009403">
    <property type="term" value="P:toxin biosynthetic process"/>
    <property type="evidence" value="ECO:0007669"/>
    <property type="project" value="UniProtKB-ARBA"/>
</dbReference>
<dbReference type="SUPFAM" id="SSF48264">
    <property type="entry name" value="Cytochrome P450"/>
    <property type="match status" value="1"/>
</dbReference>
<dbReference type="Gene3D" id="3.40.50.200">
    <property type="entry name" value="Peptidase S8/S53 domain"/>
    <property type="match status" value="1"/>
</dbReference>
<evidence type="ECO:0000256" key="21">
    <source>
        <dbReference type="PIRSR" id="PIRSR602401-1"/>
    </source>
</evidence>
<keyword evidence="11 24" id="KW-0732">Signal</keyword>
<dbReference type="Pfam" id="PF09286">
    <property type="entry name" value="Pro-kuma_activ"/>
    <property type="match status" value="1"/>
</dbReference>
<comment type="cofactor">
    <cofactor evidence="2 21">
        <name>heme</name>
        <dbReference type="ChEBI" id="CHEBI:30413"/>
    </cofactor>
</comment>
<comment type="cofactor">
    <cofactor evidence="22">
        <name>Ca(2+)</name>
        <dbReference type="ChEBI" id="CHEBI:29108"/>
    </cofactor>
    <text evidence="22">Binds 1 Ca(2+) ion per subunit.</text>
</comment>
<evidence type="ECO:0000256" key="10">
    <source>
        <dbReference type="ARBA" id="ARBA00022723"/>
    </source>
</evidence>
<name>A0A5M9J4T2_MONFR</name>
<comment type="similarity">
    <text evidence="5">Belongs to the cytochrome P450 family.</text>
</comment>
<keyword evidence="19" id="KW-0865">Zymogen</keyword>
<dbReference type="PANTHER" id="PTHR14218:SF39">
    <property type="entry name" value="PEPTIDASE S53 DOMAIN-CONTAINING PROTEIN"/>
    <property type="match status" value="1"/>
</dbReference>
<dbReference type="VEuPathDB" id="FungiDB:MFRU_043g00670"/>
<dbReference type="Proteomes" id="UP000322873">
    <property type="component" value="Unassembled WGS sequence"/>
</dbReference>
<keyword evidence="23" id="KW-1133">Transmembrane helix</keyword>
<dbReference type="InterPro" id="IPR036852">
    <property type="entry name" value="Peptidase_S8/S53_dom_sf"/>
</dbReference>
<evidence type="ECO:0000256" key="2">
    <source>
        <dbReference type="ARBA" id="ARBA00001971"/>
    </source>
</evidence>
<sequence>MVTSIATLTAFLAAGLVSSSPIKARTPYAVKETHHPPPQWQRVGPARAGHMINLQIGLKQGQFDELERHLYEVSDPSHQRYGQHLSAQEVNDLVKPSDETHNLVHEWLQDNNIETDSVEYSPAKDWIKITIPVENIETLLDTEYSIYQHEDGEYIVRTPQWSLPLHLHGHIETIQPTNSFFRPRAIAKTLKKVNEVTEYQALAPSNYKPPTIGQTAADVCNVSSVTPLCLRTLYGTVDYKVKAAGKNKMALTDYLGESNNRSDTKLFLEQYRPEAASAAYTFDVQIIDGGNNEQTQENATQLAAGKDLEGNLDSETMLGIGYPTPLIAYTTGGSPPFLPDVQTPTDTNEPYLAWLQYVLSQKDLPGVVSNSYQDTEQTVPYSYAVSVCKVFAQLGARGVSVLFGSGDNGVGANGTCVSNVDNSTTFLAMFPSTCPYVTSVGGTKFINPEVVASDSRNGYVSGGGFSRYFPRPSWQDAAIKPYLASLPKNITGFFNATGRGFPDIAAQGYAYITVWNGTTVHLDGTSAATPTASAILALINDALIAAGKPRLGWLNPWLYSKGHEAFTDVTIGSASGCGTNGFPAATGWDAATGFGTPYFPKIKDLVLGSSVNFENPPAATYICRYSRLVLIHCKNRIAVAVNPSTDSFSITGGFPPWMTMGLDLTFGGILLLILQSIATISFVGFLYGLGTVIYNVYFHPLSKFPGPKLFAASRLFSVREVLRGDLPQKISAFHETYGEVVRTAPDEVSFTSPQAYQDIYAKKNGKPSFPKDAVQYTTPVSGVSSILGVINDQDHGRYRRLLAHAFSEKALREQEPLIKHYVDLLITRLHENSAKGPQNMVDWYNFTTFDIIGDLTFGDSFGCLDGSDYHPWVSFLFRSLKAASFMAAAKRFGPIFKVVLDKLIPKKLLEERKNHQALTDEKVQARLERKTDRKDFMTYILRHNDTETGMSVPEIKSTSGVLLLAGSETTATLLSAVTYYLLAPGNEHILGELVKEIRTAFTSEDEIDMISVNKLKYQLAVLDEAMRIHPPAPFGGPRVVPGDGQWVSGYWVPGGTNISCVMYGAHHQSRNFKNPEKFAPERWLGDPEYAGDEKGVFQPFSLGPRNCIGRNLAYAEMRLILARIIWNFDLEMVDESKNWAKNMKIFLLWEKPPLYVNLKPVVRT</sequence>
<dbReference type="InterPro" id="IPR050819">
    <property type="entry name" value="Tripeptidyl-peptidase_I"/>
</dbReference>
<feature type="binding site" evidence="22">
    <location>
        <position position="587"/>
    </location>
    <ligand>
        <name>Ca(2+)</name>
        <dbReference type="ChEBI" id="CHEBI:29108"/>
    </ligand>
</feature>
<dbReference type="SUPFAM" id="SSF54897">
    <property type="entry name" value="Protease propeptides/inhibitors"/>
    <property type="match status" value="1"/>
</dbReference>
<feature type="transmembrane region" description="Helical" evidence="23">
    <location>
        <begin position="680"/>
        <end position="698"/>
    </location>
</feature>
<comment type="subcellular location">
    <subcellularLocation>
        <location evidence="4">Secreted</location>
        <location evidence="4">Extracellular space</location>
    </subcellularLocation>
</comment>
<evidence type="ECO:0000256" key="8">
    <source>
        <dbReference type="ARBA" id="ARBA00022617"/>
    </source>
</evidence>
<evidence type="ECO:0000256" key="13">
    <source>
        <dbReference type="ARBA" id="ARBA00022825"/>
    </source>
</evidence>
<reference evidence="26 27" key="1">
    <citation type="submission" date="2019-06" db="EMBL/GenBank/DDBJ databases">
        <title>Genome Sequence of the Brown Rot Fungal Pathogen Monilinia fructicola.</title>
        <authorList>
            <person name="De Miccolis Angelini R.M."/>
            <person name="Landi L."/>
            <person name="Abate D."/>
            <person name="Pollastro S."/>
            <person name="Romanazzi G."/>
            <person name="Faretra F."/>
        </authorList>
    </citation>
    <scope>NUCLEOTIDE SEQUENCE [LARGE SCALE GENOMIC DNA]</scope>
    <source>
        <strain evidence="26 27">Mfrc123</strain>
    </source>
</reference>
<dbReference type="PRINTS" id="PR00463">
    <property type="entry name" value="EP450I"/>
</dbReference>
<dbReference type="InterPro" id="IPR015366">
    <property type="entry name" value="S53_propep"/>
</dbReference>
<feature type="binding site" description="axial binding residue" evidence="21">
    <location>
        <position position="1107"/>
    </location>
    <ligand>
        <name>heme</name>
        <dbReference type="ChEBI" id="CHEBI:30413"/>
    </ligand>
    <ligandPart>
        <name>Fe</name>
        <dbReference type="ChEBI" id="CHEBI:18248"/>
    </ligandPart>
</feature>
<feature type="chain" id="PRO_5024308388" description="tripeptidyl-peptidase II" evidence="24">
    <location>
        <begin position="20"/>
        <end position="1164"/>
    </location>
</feature>
<keyword evidence="10 21" id="KW-0479">Metal-binding</keyword>
<dbReference type="CDD" id="cd11058">
    <property type="entry name" value="CYP60B-like"/>
    <property type="match status" value="1"/>
</dbReference>
<dbReference type="InterPro" id="IPR030400">
    <property type="entry name" value="Sedolisin_dom"/>
</dbReference>
<feature type="domain" description="Peptidase S53" evidence="25">
    <location>
        <begin position="224"/>
        <end position="609"/>
    </location>
</feature>
<dbReference type="GO" id="GO:0005576">
    <property type="term" value="C:extracellular region"/>
    <property type="evidence" value="ECO:0007669"/>
    <property type="project" value="UniProtKB-SubCell"/>
</dbReference>
<dbReference type="Pfam" id="PF00082">
    <property type="entry name" value="Peptidase_S8"/>
    <property type="match status" value="1"/>
</dbReference>
<evidence type="ECO:0000256" key="9">
    <source>
        <dbReference type="ARBA" id="ARBA00022670"/>
    </source>
</evidence>
<dbReference type="InterPro" id="IPR036396">
    <property type="entry name" value="Cyt_P450_sf"/>
</dbReference>
<comment type="function">
    <text evidence="3">Secreted tripeptidyl-peptidase which degrades proteins at acidic pHs and is involved in virulence.</text>
</comment>
<dbReference type="GO" id="GO:0016705">
    <property type="term" value="F:oxidoreductase activity, acting on paired donors, with incorporation or reduction of molecular oxygen"/>
    <property type="evidence" value="ECO:0007669"/>
    <property type="project" value="InterPro"/>
</dbReference>
<feature type="binding site" evidence="22">
    <location>
        <position position="569"/>
    </location>
    <ligand>
        <name>Ca(2+)</name>
        <dbReference type="ChEBI" id="CHEBI:29108"/>
    </ligand>
</feature>
<evidence type="ECO:0000256" key="18">
    <source>
        <dbReference type="ARBA" id="ARBA00023033"/>
    </source>
</evidence>
<evidence type="ECO:0000256" key="16">
    <source>
        <dbReference type="ARBA" id="ARBA00023004"/>
    </source>
</evidence>
<evidence type="ECO:0000256" key="5">
    <source>
        <dbReference type="ARBA" id="ARBA00010617"/>
    </source>
</evidence>